<dbReference type="EMBL" id="JADWDJ010000007">
    <property type="protein sequence ID" value="KAG5279064.1"/>
    <property type="molecule type" value="Genomic_DNA"/>
</dbReference>
<accession>A0AAV6GVJ5</accession>
<keyword evidence="2" id="KW-0812">Transmembrane</keyword>
<dbReference type="SMART" id="SM00409">
    <property type="entry name" value="IG"/>
    <property type="match status" value="3"/>
</dbReference>
<comment type="caution">
    <text evidence="4">The sequence shown here is derived from an EMBL/GenBank/DDBJ whole genome shotgun (WGS) entry which is preliminary data.</text>
</comment>
<dbReference type="PANTHER" id="PTHR46013">
    <property type="entry name" value="VASCULAR CELL ADHESION MOLECULE 1"/>
    <property type="match status" value="1"/>
</dbReference>
<dbReference type="InterPro" id="IPR036179">
    <property type="entry name" value="Ig-like_dom_sf"/>
</dbReference>
<feature type="compositionally biased region" description="Polar residues" evidence="1">
    <location>
        <begin position="529"/>
        <end position="548"/>
    </location>
</feature>
<keyword evidence="2" id="KW-0472">Membrane</keyword>
<feature type="domain" description="Ig-like" evidence="3">
    <location>
        <begin position="60"/>
        <end position="170"/>
    </location>
</feature>
<dbReference type="PROSITE" id="PS50835">
    <property type="entry name" value="IG_LIKE"/>
    <property type="match status" value="2"/>
</dbReference>
<reference evidence="4" key="1">
    <citation type="submission" date="2020-10" db="EMBL/GenBank/DDBJ databases">
        <title>Chromosome-scale genome assembly of the Allis shad, Alosa alosa.</title>
        <authorList>
            <person name="Margot Z."/>
            <person name="Christophe K."/>
            <person name="Cabau C."/>
            <person name="Louis A."/>
            <person name="Berthelot C."/>
            <person name="Parey E."/>
            <person name="Roest Crollius H."/>
            <person name="Montfort J."/>
            <person name="Robinson-Rechavi M."/>
            <person name="Bucao C."/>
            <person name="Bouchez O."/>
            <person name="Gislard M."/>
            <person name="Lluch J."/>
            <person name="Milhes M."/>
            <person name="Lampietro C."/>
            <person name="Lopez Roques C."/>
            <person name="Donnadieu C."/>
            <person name="Braasch I."/>
            <person name="Desvignes T."/>
            <person name="Postlethwait J."/>
            <person name="Bobe J."/>
            <person name="Guiguen Y."/>
        </authorList>
    </citation>
    <scope>NUCLEOTIDE SEQUENCE</scope>
    <source>
        <strain evidence="4">M-15738</strain>
        <tissue evidence="4">Blood</tissue>
    </source>
</reference>
<evidence type="ECO:0000259" key="3">
    <source>
        <dbReference type="PROSITE" id="PS50835"/>
    </source>
</evidence>
<proteinExistence type="predicted"/>
<feature type="compositionally biased region" description="Polar residues" evidence="1">
    <location>
        <begin position="496"/>
        <end position="517"/>
    </location>
</feature>
<dbReference type="SMART" id="SM00408">
    <property type="entry name" value="IGc2"/>
    <property type="match status" value="2"/>
</dbReference>
<dbReference type="Pfam" id="PF07686">
    <property type="entry name" value="V-set"/>
    <property type="match status" value="1"/>
</dbReference>
<feature type="domain" description="Ig-like" evidence="3">
    <location>
        <begin position="361"/>
        <end position="452"/>
    </location>
</feature>
<dbReference type="PANTHER" id="PTHR46013:SF4">
    <property type="entry name" value="B-CELL RECEPTOR CD22-RELATED"/>
    <property type="match status" value="1"/>
</dbReference>
<dbReference type="InterPro" id="IPR007110">
    <property type="entry name" value="Ig-like_dom"/>
</dbReference>
<sequence>MSNSWTQTSVSPCVDYSRPLYSLSPCAVKMSPKILWILFGGLMVTIPGYSVSDGLQVARPLTGEVTYSSQSLCVLQGASVVLTCSYTAPRKQPVWSTFWFSPKLSGKWWSEEQPEDLLLDPEFAGRVAYSRTEDRSSTLTITDMRLSDSGLYRCLFISDQGTHSDLTGVSVTVTDLKIKMVGSTSVDLSCSTLCSLTFKMLNVPSEVKYLYFNIYENGQFKKHIYPSTPTLPLSSGDGGSYSCTVGGLDQLRSQAVCVRGNTCWGVSYSDRRVCALRGSSVQLFSSYTYPRGLTVKSAFWFNKWEKRNLIDLRSMELFKDRVTYLGNLQDHSNLTIRDVRERDSGEYCFRFTANDSYIGKPGVILNVTGLQVRMSADHVSEGQKVTLTCSTTCTLSNNPTYLWYKNGNPVPHRHTTRSNRLYLMSVSSEDGGDYTCAVKGHDHLTSSAVTLSIAHSGSENHSGVYASVGILLLLLLAVSLVCGALWMRRRRSSSSQETENTGGNGQTHPSTACNSDPTKVEDLEDENDIQYSSIQFRSPNNGNNNLQPAQREDAGVLYASVKVPSTELV</sequence>
<evidence type="ECO:0000256" key="2">
    <source>
        <dbReference type="SAM" id="Phobius"/>
    </source>
</evidence>
<dbReference type="Proteomes" id="UP000823561">
    <property type="component" value="Chromosome 7"/>
</dbReference>
<dbReference type="InterPro" id="IPR013106">
    <property type="entry name" value="Ig_V-set"/>
</dbReference>
<dbReference type="InterPro" id="IPR013783">
    <property type="entry name" value="Ig-like_fold"/>
</dbReference>
<keyword evidence="2" id="KW-1133">Transmembrane helix</keyword>
<name>A0AAV6GVJ5_9TELE</name>
<evidence type="ECO:0000313" key="5">
    <source>
        <dbReference type="Proteomes" id="UP000823561"/>
    </source>
</evidence>
<evidence type="ECO:0000313" key="4">
    <source>
        <dbReference type="EMBL" id="KAG5279064.1"/>
    </source>
</evidence>
<dbReference type="Pfam" id="PF13895">
    <property type="entry name" value="Ig_2"/>
    <property type="match status" value="1"/>
</dbReference>
<organism evidence="4 5">
    <name type="scientific">Alosa alosa</name>
    <name type="common">allis shad</name>
    <dbReference type="NCBI Taxonomy" id="278164"/>
    <lineage>
        <taxon>Eukaryota</taxon>
        <taxon>Metazoa</taxon>
        <taxon>Chordata</taxon>
        <taxon>Craniata</taxon>
        <taxon>Vertebrata</taxon>
        <taxon>Euteleostomi</taxon>
        <taxon>Actinopterygii</taxon>
        <taxon>Neopterygii</taxon>
        <taxon>Teleostei</taxon>
        <taxon>Clupei</taxon>
        <taxon>Clupeiformes</taxon>
        <taxon>Clupeoidei</taxon>
        <taxon>Clupeidae</taxon>
        <taxon>Alosa</taxon>
    </lineage>
</organism>
<dbReference type="Gene3D" id="2.60.40.10">
    <property type="entry name" value="Immunoglobulins"/>
    <property type="match status" value="3"/>
</dbReference>
<feature type="region of interest" description="Disordered" evidence="1">
    <location>
        <begin position="491"/>
        <end position="551"/>
    </location>
</feature>
<feature type="transmembrane region" description="Helical" evidence="2">
    <location>
        <begin position="464"/>
        <end position="486"/>
    </location>
</feature>
<dbReference type="InterPro" id="IPR003598">
    <property type="entry name" value="Ig_sub2"/>
</dbReference>
<dbReference type="AlphaFoldDB" id="A0AAV6GVJ5"/>
<protein>
    <recommendedName>
        <fullName evidence="3">Ig-like domain-containing protein</fullName>
    </recommendedName>
</protein>
<evidence type="ECO:0000256" key="1">
    <source>
        <dbReference type="SAM" id="MobiDB-lite"/>
    </source>
</evidence>
<gene>
    <name evidence="4" type="ORF">AALO_G00105700</name>
</gene>
<keyword evidence="5" id="KW-1185">Reference proteome</keyword>
<dbReference type="SMART" id="SM00406">
    <property type="entry name" value="IGv"/>
    <property type="match status" value="2"/>
</dbReference>
<dbReference type="InterPro" id="IPR003599">
    <property type="entry name" value="Ig_sub"/>
</dbReference>
<dbReference type="SUPFAM" id="SSF48726">
    <property type="entry name" value="Immunoglobulin"/>
    <property type="match status" value="3"/>
</dbReference>